<dbReference type="PANTHER" id="PTHR10997:SF7">
    <property type="entry name" value="IMPORTIN-11"/>
    <property type="match status" value="1"/>
</dbReference>
<accession>A0A2S2NRQ2</accession>
<organism evidence="2">
    <name type="scientific">Schizaphis graminum</name>
    <name type="common">Green bug aphid</name>
    <dbReference type="NCBI Taxonomy" id="13262"/>
    <lineage>
        <taxon>Eukaryota</taxon>
        <taxon>Metazoa</taxon>
        <taxon>Ecdysozoa</taxon>
        <taxon>Arthropoda</taxon>
        <taxon>Hexapoda</taxon>
        <taxon>Insecta</taxon>
        <taxon>Pterygota</taxon>
        <taxon>Neoptera</taxon>
        <taxon>Paraneoptera</taxon>
        <taxon>Hemiptera</taxon>
        <taxon>Sternorrhyncha</taxon>
        <taxon>Aphidomorpha</taxon>
        <taxon>Aphidoidea</taxon>
        <taxon>Aphididae</taxon>
        <taxon>Aphidini</taxon>
        <taxon>Schizaphis</taxon>
    </lineage>
</organism>
<protein>
    <submittedName>
        <fullName evidence="2">Importin-11</fullName>
    </submittedName>
</protein>
<dbReference type="Gene3D" id="1.25.10.10">
    <property type="entry name" value="Leucine-rich Repeat Variant"/>
    <property type="match status" value="1"/>
</dbReference>
<dbReference type="Pfam" id="PF25758">
    <property type="entry name" value="TPR_IPO11"/>
    <property type="match status" value="1"/>
</dbReference>
<dbReference type="AlphaFoldDB" id="A0A2S2NRQ2"/>
<reference evidence="2" key="1">
    <citation type="submission" date="2018-04" db="EMBL/GenBank/DDBJ databases">
        <title>Transcriptome of Schizaphis graminum biotype I.</title>
        <authorList>
            <person name="Scully E.D."/>
            <person name="Geib S.M."/>
            <person name="Palmer N.A."/>
            <person name="Koch K."/>
            <person name="Bradshaw J."/>
            <person name="Heng-Moss T."/>
            <person name="Sarath G."/>
        </authorList>
    </citation>
    <scope>NUCLEOTIDE SEQUENCE</scope>
</reference>
<dbReference type="InterPro" id="IPR016024">
    <property type="entry name" value="ARM-type_fold"/>
</dbReference>
<gene>
    <name evidence="2" type="primary">IPO11_1</name>
    <name evidence="2" type="ORF">g.170402</name>
</gene>
<evidence type="ECO:0000313" key="2">
    <source>
        <dbReference type="EMBL" id="MBY19871.1"/>
    </source>
</evidence>
<evidence type="ECO:0000259" key="1">
    <source>
        <dbReference type="Pfam" id="PF25758"/>
    </source>
</evidence>
<dbReference type="GO" id="GO:0006606">
    <property type="term" value="P:protein import into nucleus"/>
    <property type="evidence" value="ECO:0007669"/>
    <property type="project" value="TreeGrafter"/>
</dbReference>
<dbReference type="GO" id="GO:0005829">
    <property type="term" value="C:cytosol"/>
    <property type="evidence" value="ECO:0007669"/>
    <property type="project" value="TreeGrafter"/>
</dbReference>
<dbReference type="InterPro" id="IPR058669">
    <property type="entry name" value="TPR_IPO7/11-like"/>
</dbReference>
<dbReference type="GO" id="GO:0005635">
    <property type="term" value="C:nuclear envelope"/>
    <property type="evidence" value="ECO:0007669"/>
    <property type="project" value="TreeGrafter"/>
</dbReference>
<dbReference type="PANTHER" id="PTHR10997">
    <property type="entry name" value="IMPORTIN-7, 8, 11"/>
    <property type="match status" value="1"/>
</dbReference>
<proteinExistence type="predicted"/>
<dbReference type="InterPro" id="IPR011989">
    <property type="entry name" value="ARM-like"/>
</dbReference>
<sequence>MSLFHEFRELLTPRLAATIESNREFVDPNNLEAVLKKDAIYNAFGLTAFEMFDIINFDDWFNTTLRQELMESHGHSRVLKRRVAWLIGQWLTVRLNPEYRPELYNILIGLLNPEQDMAVRLAATSTLRCAIDDFDFSSEHFIEYLEPMAFSLYKLLVSVRECDTKLNVLHVMSFMVERLGPMVEPYFDSLLQYLPKLWTDSDDHHMLRCAIISTLTQIVRAIRTKSAELTPFLVPIIRYSVDIKEKAYIYLQEDGLELLLSYIESCATYNDDMLSLINYLLPLLDYSTEHLKTGLMILEAYVLIAPDRVITEYGTQLFSLTTSLMNDLKDEGIVCILSLYETIIKVNLPQTIELMMAVLGQNLKCLCSGEIGLAVNSCRLSLISRVILNDPSIFIKVVEHLCMTENGNLMNFDNVLNRIIEVWLERMNQIVQNDRRKLLGLALASLLTCQKKPILELFKEIITVCVETLNDIMRKTDDGLYADSMLMTDDCSNVSSRANSECEYQYETEHNERQRCLSLKDPVHCIPFHKYLQSQLLALQNQIGEQQFQGVLISKVDSDILEQLYLYM</sequence>
<dbReference type="EMBL" id="GGMR01007252">
    <property type="protein sequence ID" value="MBY19871.1"/>
    <property type="molecule type" value="Transcribed_RNA"/>
</dbReference>
<feature type="domain" description="Importin-7/11-like TPR repeats" evidence="1">
    <location>
        <begin position="209"/>
        <end position="564"/>
    </location>
</feature>
<name>A0A2S2NRQ2_SCHGA</name>
<dbReference type="SUPFAM" id="SSF48371">
    <property type="entry name" value="ARM repeat"/>
    <property type="match status" value="1"/>
</dbReference>